<accession>S9UKI5</accession>
<protein>
    <submittedName>
        <fullName evidence="1">Uncharacterized protein</fullName>
    </submittedName>
</protein>
<sequence>MSKSLSIVAAGAPAALLQAASAILAKATGGAVKAAQVATAESHAVVVGPEVPRGVVANVVRAPSSADAAYKGVDAVFVRAVLPRKDAESLQLRDALDVYPASGINAAAEVEQAAAAFTKAAQVAAAQAKELKQARVTLVTKPATKYKRLNELFVRTATKTLEAAGLQVDQSTTAQVSNNLVMFPERVGVVLANDDPVSENLSRAFAGITGGAHSTYYTASGSKLSGGHSHKSIALALAAELRGMGLTAEASKLEAAAAKSPLNIEGAL</sequence>
<keyword evidence="2" id="KW-1185">Reference proteome</keyword>
<dbReference type="OrthoDB" id="278380at2759"/>
<evidence type="ECO:0000313" key="1">
    <source>
        <dbReference type="EMBL" id="EPY29438.1"/>
    </source>
</evidence>
<dbReference type="Proteomes" id="UP000015354">
    <property type="component" value="Unassembled WGS sequence"/>
</dbReference>
<comment type="caution">
    <text evidence="1">The sequence shown here is derived from an EMBL/GenBank/DDBJ whole genome shotgun (WGS) entry which is preliminary data.</text>
</comment>
<organism evidence="1 2">
    <name type="scientific">Strigomonas culicis</name>
    <dbReference type="NCBI Taxonomy" id="28005"/>
    <lineage>
        <taxon>Eukaryota</taxon>
        <taxon>Discoba</taxon>
        <taxon>Euglenozoa</taxon>
        <taxon>Kinetoplastea</taxon>
        <taxon>Metakinetoplastina</taxon>
        <taxon>Trypanosomatida</taxon>
        <taxon>Trypanosomatidae</taxon>
        <taxon>Strigomonadinae</taxon>
        <taxon>Strigomonas</taxon>
    </lineage>
</organism>
<dbReference type="AlphaFoldDB" id="S9UKI5"/>
<dbReference type="EMBL" id="ATMH01004556">
    <property type="protein sequence ID" value="EPY29438.1"/>
    <property type="molecule type" value="Genomic_DNA"/>
</dbReference>
<name>S9UKI5_9TRYP</name>
<evidence type="ECO:0000313" key="2">
    <source>
        <dbReference type="Proteomes" id="UP000015354"/>
    </source>
</evidence>
<reference evidence="1 2" key="1">
    <citation type="journal article" date="2013" name="PLoS ONE">
        <title>Predicting the Proteins of Angomonas deanei, Strigomonas culicis and Their Respective Endosymbionts Reveals New Aspects of the Trypanosomatidae Family.</title>
        <authorList>
            <person name="Motta M.C."/>
            <person name="Martins A.C."/>
            <person name="de Souza S.S."/>
            <person name="Catta-Preta C.M."/>
            <person name="Silva R."/>
            <person name="Klein C.C."/>
            <person name="de Almeida L.G."/>
            <person name="de Lima Cunha O."/>
            <person name="Ciapina L.P."/>
            <person name="Brocchi M."/>
            <person name="Colabardini A.C."/>
            <person name="de Araujo Lima B."/>
            <person name="Machado C.R."/>
            <person name="de Almeida Soares C.M."/>
            <person name="Probst C.M."/>
            <person name="de Menezes C.B."/>
            <person name="Thompson C.E."/>
            <person name="Bartholomeu D.C."/>
            <person name="Gradia D.F."/>
            <person name="Pavoni D.P."/>
            <person name="Grisard E.C."/>
            <person name="Fantinatti-Garboggini F."/>
            <person name="Marchini F.K."/>
            <person name="Rodrigues-Luiz G.F."/>
            <person name="Wagner G."/>
            <person name="Goldman G.H."/>
            <person name="Fietto J.L."/>
            <person name="Elias M.C."/>
            <person name="Goldman M.H."/>
            <person name="Sagot M.F."/>
            <person name="Pereira M."/>
            <person name="Stoco P.H."/>
            <person name="de Mendonca-Neto R.P."/>
            <person name="Teixeira S.M."/>
            <person name="Maciel T.E."/>
            <person name="de Oliveira Mendes T.A."/>
            <person name="Urmenyi T.P."/>
            <person name="de Souza W."/>
            <person name="Schenkman S."/>
            <person name="de Vasconcelos A.T."/>
        </authorList>
    </citation>
    <scope>NUCLEOTIDE SEQUENCE [LARGE SCALE GENOMIC DNA]</scope>
</reference>
<proteinExistence type="predicted"/>
<gene>
    <name evidence="1" type="ORF">STCU_04556</name>
</gene>